<protein>
    <submittedName>
        <fullName evidence="1">Uncharacterized protein</fullName>
    </submittedName>
</protein>
<sequence>MILRRHQLSPDDTVTHRPSPGVIHRHLVAGCCVGQGGTLYILLEPRRSSVITGSDQSLVIMRCGIEGGRETSLETLLQLQVCHPERADCSVRRGPQYHMGSRNKVRWRPCRLVLFSPALFEHGLAAAFQPTRLSSQRLKVRCKFEAQRQTQVGWWFNAKCVRKA</sequence>
<name>A0A9N7Z4B3_PLEPL</name>
<organism evidence="1 2">
    <name type="scientific">Pleuronectes platessa</name>
    <name type="common">European plaice</name>
    <dbReference type="NCBI Taxonomy" id="8262"/>
    <lineage>
        <taxon>Eukaryota</taxon>
        <taxon>Metazoa</taxon>
        <taxon>Chordata</taxon>
        <taxon>Craniata</taxon>
        <taxon>Vertebrata</taxon>
        <taxon>Euteleostomi</taxon>
        <taxon>Actinopterygii</taxon>
        <taxon>Neopterygii</taxon>
        <taxon>Teleostei</taxon>
        <taxon>Neoteleostei</taxon>
        <taxon>Acanthomorphata</taxon>
        <taxon>Carangaria</taxon>
        <taxon>Pleuronectiformes</taxon>
        <taxon>Pleuronectoidei</taxon>
        <taxon>Pleuronectidae</taxon>
        <taxon>Pleuronectes</taxon>
    </lineage>
</organism>
<dbReference type="Proteomes" id="UP001153269">
    <property type="component" value="Unassembled WGS sequence"/>
</dbReference>
<dbReference type="EMBL" id="CADEAL010004067">
    <property type="protein sequence ID" value="CAB1450795.1"/>
    <property type="molecule type" value="Genomic_DNA"/>
</dbReference>
<proteinExistence type="predicted"/>
<evidence type="ECO:0000313" key="1">
    <source>
        <dbReference type="EMBL" id="CAB1450795.1"/>
    </source>
</evidence>
<accession>A0A9N7Z4B3</accession>
<evidence type="ECO:0000313" key="2">
    <source>
        <dbReference type="Proteomes" id="UP001153269"/>
    </source>
</evidence>
<keyword evidence="2" id="KW-1185">Reference proteome</keyword>
<dbReference type="AlphaFoldDB" id="A0A9N7Z4B3"/>
<reference evidence="1" key="1">
    <citation type="submission" date="2020-03" db="EMBL/GenBank/DDBJ databases">
        <authorList>
            <person name="Weist P."/>
        </authorList>
    </citation>
    <scope>NUCLEOTIDE SEQUENCE</scope>
</reference>
<gene>
    <name evidence="1" type="ORF">PLEPLA_LOCUS38487</name>
</gene>
<comment type="caution">
    <text evidence="1">The sequence shown here is derived from an EMBL/GenBank/DDBJ whole genome shotgun (WGS) entry which is preliminary data.</text>
</comment>